<feature type="compositionally biased region" description="Low complexity" evidence="2">
    <location>
        <begin position="69"/>
        <end position="80"/>
    </location>
</feature>
<evidence type="ECO:0008006" key="5">
    <source>
        <dbReference type="Google" id="ProtNLM"/>
    </source>
</evidence>
<feature type="region of interest" description="Disordered" evidence="2">
    <location>
        <begin position="58"/>
        <end position="80"/>
    </location>
</feature>
<protein>
    <recommendedName>
        <fullName evidence="5">Homeobox domain-containing protein</fullName>
    </recommendedName>
</protein>
<dbReference type="SUPFAM" id="SSF46689">
    <property type="entry name" value="Homeodomain-like"/>
    <property type="match status" value="1"/>
</dbReference>
<dbReference type="CDD" id="cd00086">
    <property type="entry name" value="homeodomain"/>
    <property type="match status" value="1"/>
</dbReference>
<proteinExistence type="predicted"/>
<dbReference type="GO" id="GO:0003677">
    <property type="term" value="F:DNA binding"/>
    <property type="evidence" value="ECO:0007669"/>
    <property type="project" value="InterPro"/>
</dbReference>
<dbReference type="InterPro" id="IPR009057">
    <property type="entry name" value="Homeodomain-like_sf"/>
</dbReference>
<keyword evidence="4" id="KW-1185">Reference proteome</keyword>
<accession>A0A0D8X810</accession>
<evidence type="ECO:0000256" key="1">
    <source>
        <dbReference type="ARBA" id="ARBA00004123"/>
    </source>
</evidence>
<evidence type="ECO:0000313" key="4">
    <source>
        <dbReference type="Proteomes" id="UP000053766"/>
    </source>
</evidence>
<dbReference type="Proteomes" id="UP000053766">
    <property type="component" value="Unassembled WGS sequence"/>
</dbReference>
<reference evidence="4" key="2">
    <citation type="journal article" date="2016" name="Sci. Rep.">
        <title>Dictyocaulus viviparus genome, variome and transcriptome elucidate lungworm biology and support future intervention.</title>
        <authorList>
            <person name="McNulty S.N."/>
            <person name="Strube C."/>
            <person name="Rosa B.A."/>
            <person name="Martin J.C."/>
            <person name="Tyagi R."/>
            <person name="Choi Y.J."/>
            <person name="Wang Q."/>
            <person name="Hallsworth Pepin K."/>
            <person name="Zhang X."/>
            <person name="Ozersky P."/>
            <person name="Wilson R.K."/>
            <person name="Sternberg P.W."/>
            <person name="Gasser R.B."/>
            <person name="Mitreva M."/>
        </authorList>
    </citation>
    <scope>NUCLEOTIDE SEQUENCE [LARGE SCALE GENOMIC DNA]</scope>
    <source>
        <strain evidence="4">HannoverDv2000</strain>
    </source>
</reference>
<comment type="subcellular location">
    <subcellularLocation>
        <location evidence="1">Nucleus</location>
    </subcellularLocation>
</comment>
<dbReference type="EMBL" id="KN717051">
    <property type="protein sequence ID" value="KJH40685.1"/>
    <property type="molecule type" value="Genomic_DNA"/>
</dbReference>
<sequence>MITSCTPGYVLNVDPKNQWYHYTRLVVRVWFCNRRQKLRRDNADSNVPFPEVVFLDPNNLPSSTENESSRIPLSDDSLPSSCDLYPLEELTDTIDFFPSH</sequence>
<dbReference type="AlphaFoldDB" id="A0A0D8X810"/>
<dbReference type="GO" id="GO:0005634">
    <property type="term" value="C:nucleus"/>
    <property type="evidence" value="ECO:0007669"/>
    <property type="project" value="UniProtKB-SubCell"/>
</dbReference>
<dbReference type="OrthoDB" id="6358449at2759"/>
<dbReference type="InterPro" id="IPR001356">
    <property type="entry name" value="HD"/>
</dbReference>
<organism evidence="3 4">
    <name type="scientific">Dictyocaulus viviparus</name>
    <name type="common">Bovine lungworm</name>
    <dbReference type="NCBI Taxonomy" id="29172"/>
    <lineage>
        <taxon>Eukaryota</taxon>
        <taxon>Metazoa</taxon>
        <taxon>Ecdysozoa</taxon>
        <taxon>Nematoda</taxon>
        <taxon>Chromadorea</taxon>
        <taxon>Rhabditida</taxon>
        <taxon>Rhabditina</taxon>
        <taxon>Rhabditomorpha</taxon>
        <taxon>Strongyloidea</taxon>
        <taxon>Metastrongylidae</taxon>
        <taxon>Dictyocaulus</taxon>
    </lineage>
</organism>
<gene>
    <name evidence="3" type="ORF">DICVIV_13349</name>
</gene>
<name>A0A0D8X810_DICVI</name>
<dbReference type="Gene3D" id="1.10.10.60">
    <property type="entry name" value="Homeodomain-like"/>
    <property type="match status" value="1"/>
</dbReference>
<reference evidence="3 4" key="1">
    <citation type="submission" date="2013-11" db="EMBL/GenBank/DDBJ databases">
        <title>Draft genome of the bovine lungworm Dictyocaulus viviparus.</title>
        <authorList>
            <person name="Mitreva M."/>
        </authorList>
    </citation>
    <scope>NUCLEOTIDE SEQUENCE [LARGE SCALE GENOMIC DNA]</scope>
    <source>
        <strain evidence="3 4">HannoverDv2000</strain>
    </source>
</reference>
<evidence type="ECO:0000313" key="3">
    <source>
        <dbReference type="EMBL" id="KJH40685.1"/>
    </source>
</evidence>
<evidence type="ECO:0000256" key="2">
    <source>
        <dbReference type="SAM" id="MobiDB-lite"/>
    </source>
</evidence>